<evidence type="ECO:0000256" key="1">
    <source>
        <dbReference type="ARBA" id="ARBA00004141"/>
    </source>
</evidence>
<keyword evidence="5 6" id="KW-0472">Membrane</keyword>
<feature type="transmembrane region" description="Helical" evidence="6">
    <location>
        <begin position="311"/>
        <end position="338"/>
    </location>
</feature>
<gene>
    <name evidence="7" type="ORF">D0466_08030</name>
</gene>
<comment type="similarity">
    <text evidence="2">Belongs to the autoinducer-2 exporter (AI-2E) (TC 2.A.86) family.</text>
</comment>
<name>A0A372LHP4_9BACI</name>
<dbReference type="GO" id="GO:0055085">
    <property type="term" value="P:transmembrane transport"/>
    <property type="evidence" value="ECO:0007669"/>
    <property type="project" value="TreeGrafter"/>
</dbReference>
<protein>
    <submittedName>
        <fullName evidence="7">AI-2E family transporter</fullName>
    </submittedName>
</protein>
<evidence type="ECO:0000256" key="2">
    <source>
        <dbReference type="ARBA" id="ARBA00009773"/>
    </source>
</evidence>
<proteinExistence type="inferred from homology"/>
<dbReference type="EMBL" id="QVTD01000003">
    <property type="protein sequence ID" value="RFU65808.1"/>
    <property type="molecule type" value="Genomic_DNA"/>
</dbReference>
<evidence type="ECO:0000256" key="4">
    <source>
        <dbReference type="ARBA" id="ARBA00022989"/>
    </source>
</evidence>
<sequence>MEIRMKWFYLLGFLLLLFFVIYIFLKLQPVWQPVINVVFTVLLPFFIAAFISYLLHPVIEILHEKGMNRGLAIVVIYMLFFGGLGFGIYKGIPAIIEQIRELSESAPKVAEQYRHWVYVFENKTSHWPFGVHERMEDSITMLESRLENLMSNVMGYLTRIFDFVLLFALIPFIAFYFLKDFDSIKKMVWYLTPKKWRKQGVAFLGDINESLGGYIRGQIIVCAAIGSISALLFWIVGMDYPLVLGTIIGITNIIPYFGPIIGAVPAGIIAASVSFKMVMITLVIVFILQFLEGNILSPLIVGKSLHMHPLFIILALLAGGEIGGVAGLIVAVPILAVIKVCMIHARSHFSKKEEMVPD</sequence>
<feature type="transmembrane region" description="Helical" evidence="6">
    <location>
        <begin position="37"/>
        <end position="59"/>
    </location>
</feature>
<reference evidence="7 8" key="1">
    <citation type="submission" date="2018-08" db="EMBL/GenBank/DDBJ databases">
        <title>Bacillus chawlae sp. nov., Bacillus glennii sp. nov., and Bacillus saganii sp. nov. Isolated from the Vehicle Assembly Building at Kennedy Space Center where the Viking Spacecraft were Assembled.</title>
        <authorList>
            <person name="Seuylemezian A."/>
            <person name="Vaishampayan P."/>
        </authorList>
    </citation>
    <scope>NUCLEOTIDE SEQUENCE [LARGE SCALE GENOMIC DNA]</scope>
    <source>
        <strain evidence="7 8">V44-8</strain>
    </source>
</reference>
<keyword evidence="8" id="KW-1185">Reference proteome</keyword>
<dbReference type="PANTHER" id="PTHR21716">
    <property type="entry name" value="TRANSMEMBRANE PROTEIN"/>
    <property type="match status" value="1"/>
</dbReference>
<keyword evidence="3 6" id="KW-0812">Transmembrane</keyword>
<evidence type="ECO:0000313" key="7">
    <source>
        <dbReference type="EMBL" id="RFU65808.1"/>
    </source>
</evidence>
<dbReference type="Pfam" id="PF01594">
    <property type="entry name" value="AI-2E_transport"/>
    <property type="match status" value="1"/>
</dbReference>
<evidence type="ECO:0000256" key="3">
    <source>
        <dbReference type="ARBA" id="ARBA00022692"/>
    </source>
</evidence>
<dbReference type="InterPro" id="IPR002549">
    <property type="entry name" value="AI-2E-like"/>
</dbReference>
<dbReference type="AlphaFoldDB" id="A0A372LHP4"/>
<comment type="subcellular location">
    <subcellularLocation>
        <location evidence="1">Membrane</location>
        <topology evidence="1">Multi-pass membrane protein</topology>
    </subcellularLocation>
</comment>
<feature type="transmembrane region" description="Helical" evidence="6">
    <location>
        <begin position="71"/>
        <end position="92"/>
    </location>
</feature>
<evidence type="ECO:0000313" key="8">
    <source>
        <dbReference type="Proteomes" id="UP000262939"/>
    </source>
</evidence>
<evidence type="ECO:0000256" key="6">
    <source>
        <dbReference type="SAM" id="Phobius"/>
    </source>
</evidence>
<feature type="transmembrane region" description="Helical" evidence="6">
    <location>
        <begin position="156"/>
        <end position="178"/>
    </location>
</feature>
<evidence type="ECO:0000256" key="5">
    <source>
        <dbReference type="ARBA" id="ARBA00023136"/>
    </source>
</evidence>
<dbReference type="Proteomes" id="UP000262939">
    <property type="component" value="Unassembled WGS sequence"/>
</dbReference>
<dbReference type="RefSeq" id="WP_117321979.1">
    <property type="nucleotide sequence ID" value="NZ_QVTD01000003.1"/>
</dbReference>
<feature type="transmembrane region" description="Helical" evidence="6">
    <location>
        <begin position="7"/>
        <end position="25"/>
    </location>
</feature>
<keyword evidence="4 6" id="KW-1133">Transmembrane helix</keyword>
<feature type="transmembrane region" description="Helical" evidence="6">
    <location>
        <begin position="219"/>
        <end position="236"/>
    </location>
</feature>
<comment type="caution">
    <text evidence="7">The sequence shown here is derived from an EMBL/GenBank/DDBJ whole genome shotgun (WGS) entry which is preliminary data.</text>
</comment>
<accession>A0A372LHP4</accession>
<organism evidence="7 8">
    <name type="scientific">Peribacillus glennii</name>
    <dbReference type="NCBI Taxonomy" id="2303991"/>
    <lineage>
        <taxon>Bacteria</taxon>
        <taxon>Bacillati</taxon>
        <taxon>Bacillota</taxon>
        <taxon>Bacilli</taxon>
        <taxon>Bacillales</taxon>
        <taxon>Bacillaceae</taxon>
        <taxon>Peribacillus</taxon>
    </lineage>
</organism>
<dbReference type="GO" id="GO:0016020">
    <property type="term" value="C:membrane"/>
    <property type="evidence" value="ECO:0007669"/>
    <property type="project" value="UniProtKB-SubCell"/>
</dbReference>
<dbReference type="OrthoDB" id="9793390at2"/>
<dbReference type="PANTHER" id="PTHR21716:SF15">
    <property type="entry name" value="TRANSPORT PROTEIN YRRI-RELATED"/>
    <property type="match status" value="1"/>
</dbReference>